<dbReference type="EMBL" id="MLIS01000171">
    <property type="protein sequence ID" value="OHU75732.1"/>
    <property type="molecule type" value="Genomic_DNA"/>
</dbReference>
<dbReference type="Proteomes" id="UP000179441">
    <property type="component" value="Unassembled WGS sequence"/>
</dbReference>
<protein>
    <submittedName>
        <fullName evidence="1">Uncharacterized protein</fullName>
    </submittedName>
</protein>
<comment type="caution">
    <text evidence="1">The sequence shown here is derived from an EMBL/GenBank/DDBJ whole genome shotgun (WGS) entry which is preliminary data.</text>
</comment>
<evidence type="ECO:0000313" key="2">
    <source>
        <dbReference type="Proteomes" id="UP000179441"/>
    </source>
</evidence>
<name>A0A1S1LX07_MYCCH</name>
<reference evidence="1 2" key="1">
    <citation type="submission" date="2016-10" db="EMBL/GenBank/DDBJ databases">
        <title>Evaluation of Human, Veterinary and Environmental Mycobacterium chelonae Isolates by Core Genome Phylogenomic Analysis, Targeted Gene Comparison, and Anti-microbial Susceptibility Patterns: A Tale of Mistaken Identities.</title>
        <authorList>
            <person name="Fogelson S.B."/>
            <person name="Camus A.C."/>
            <person name="Lorenz W."/>
            <person name="Vasireddy R."/>
            <person name="Vasireddy S."/>
            <person name="Smith T."/>
            <person name="Brown-Elliott B.A."/>
            <person name="Wallace R.J.Jr."/>
            <person name="Hasan N.A."/>
            <person name="Reischl U."/>
            <person name="Sanchez S."/>
        </authorList>
    </citation>
    <scope>NUCLEOTIDE SEQUENCE [LARGE SCALE GENOMIC DNA]</scope>
    <source>
        <strain evidence="1 2">15518</strain>
    </source>
</reference>
<evidence type="ECO:0000313" key="1">
    <source>
        <dbReference type="EMBL" id="OHU75732.1"/>
    </source>
</evidence>
<accession>A0A1S1LX07</accession>
<organism evidence="1 2">
    <name type="scientific">Mycobacteroides chelonae</name>
    <name type="common">Mycobacterium chelonae</name>
    <dbReference type="NCBI Taxonomy" id="1774"/>
    <lineage>
        <taxon>Bacteria</taxon>
        <taxon>Bacillati</taxon>
        <taxon>Actinomycetota</taxon>
        <taxon>Actinomycetes</taxon>
        <taxon>Mycobacteriales</taxon>
        <taxon>Mycobacteriaceae</taxon>
        <taxon>Mycobacteroides</taxon>
    </lineage>
</organism>
<gene>
    <name evidence="1" type="ORF">BKG84_27205</name>
</gene>
<dbReference type="AlphaFoldDB" id="A0A1S1LX07"/>
<keyword evidence="2" id="KW-1185">Reference proteome</keyword>
<sequence>MPDRLTPIRLQFINKEITMTTPPQGLDYFKLKGFMDAVVTDEVDENLVPDRKGINARVTVTPLVNDRECPEVVVTIEGAPHIEVLCPVVGRLDDGVLKTTATQADIWLVANTAIIGLPDDALVYRVEFSEVVFNKGQDRHLMQRKFASPNIADAVVDLSSIAV</sequence>
<proteinExistence type="predicted"/>